<evidence type="ECO:0000259" key="3">
    <source>
        <dbReference type="PROSITE" id="PS50977"/>
    </source>
</evidence>
<proteinExistence type="predicted"/>
<protein>
    <submittedName>
        <fullName evidence="4">TetR/AcrR family transcriptional regulator</fullName>
    </submittedName>
</protein>
<dbReference type="PANTHER" id="PTHR30055:SF223">
    <property type="entry name" value="HTH-TYPE TRANSCRIPTIONAL REGULATOR UIDR"/>
    <property type="match status" value="1"/>
</dbReference>
<dbReference type="InterPro" id="IPR001647">
    <property type="entry name" value="HTH_TetR"/>
</dbReference>
<evidence type="ECO:0000256" key="1">
    <source>
        <dbReference type="ARBA" id="ARBA00023125"/>
    </source>
</evidence>
<dbReference type="InterPro" id="IPR050109">
    <property type="entry name" value="HTH-type_TetR-like_transc_reg"/>
</dbReference>
<dbReference type="Pfam" id="PF13972">
    <property type="entry name" value="TetR"/>
    <property type="match status" value="1"/>
</dbReference>
<dbReference type="GO" id="GO:0003700">
    <property type="term" value="F:DNA-binding transcription factor activity"/>
    <property type="evidence" value="ECO:0007669"/>
    <property type="project" value="TreeGrafter"/>
</dbReference>
<reference evidence="4" key="1">
    <citation type="submission" date="2021-03" db="EMBL/GenBank/DDBJ databases">
        <title>Pengzhenrongella sicca gen. nov., sp. nov., a new member of suborder Micrococcineae isolated from High-Arctic tundra soil.</title>
        <authorList>
            <person name="Peng F."/>
        </authorList>
    </citation>
    <scope>NUCLEOTIDE SEQUENCE</scope>
    <source>
        <strain evidence="4">LRZ-2</strain>
    </source>
</reference>
<dbReference type="EMBL" id="CP071868">
    <property type="protein sequence ID" value="QTE28103.1"/>
    <property type="molecule type" value="Genomic_DNA"/>
</dbReference>
<feature type="DNA-binding region" description="H-T-H motif" evidence="2">
    <location>
        <begin position="34"/>
        <end position="53"/>
    </location>
</feature>
<sequence>MLRAPTTPGARRTLERILDAALDLFNTSGSAAVTTNHIAAAAGVSPGNLYYWFRDKDEIVRELYARLVAEYEVTWAAGAHDAVELSPHDLLDRLAAGAELTRRYAFLGRDLLGLLHADPVLAAQYKVVRAGRLATFMAIARRWRADGTIRPIGDHELADLVQAVWILAETWFAFVELDDPDPAADDGARLLRVVLAPYLG</sequence>
<dbReference type="SUPFAM" id="SSF46689">
    <property type="entry name" value="Homeodomain-like"/>
    <property type="match status" value="1"/>
</dbReference>
<feature type="domain" description="HTH tetR-type" evidence="3">
    <location>
        <begin position="11"/>
        <end position="71"/>
    </location>
</feature>
<dbReference type="InterPro" id="IPR025722">
    <property type="entry name" value="TetR"/>
</dbReference>
<dbReference type="Pfam" id="PF00440">
    <property type="entry name" value="TetR_N"/>
    <property type="match status" value="1"/>
</dbReference>
<dbReference type="KEGG" id="psic:J4E96_11945"/>
<evidence type="ECO:0000256" key="2">
    <source>
        <dbReference type="PROSITE-ProRule" id="PRU00335"/>
    </source>
</evidence>
<dbReference type="Proteomes" id="UP000663937">
    <property type="component" value="Chromosome"/>
</dbReference>
<dbReference type="PROSITE" id="PS50977">
    <property type="entry name" value="HTH_TETR_2"/>
    <property type="match status" value="1"/>
</dbReference>
<dbReference type="RefSeq" id="WP_227422332.1">
    <property type="nucleotide sequence ID" value="NZ_CP071868.1"/>
</dbReference>
<dbReference type="InterPro" id="IPR009057">
    <property type="entry name" value="Homeodomain-like_sf"/>
</dbReference>
<evidence type="ECO:0000313" key="5">
    <source>
        <dbReference type="Proteomes" id="UP000663937"/>
    </source>
</evidence>
<dbReference type="Gene3D" id="1.10.357.10">
    <property type="entry name" value="Tetracycline Repressor, domain 2"/>
    <property type="match status" value="1"/>
</dbReference>
<name>A0A8A4ZB47_9MICO</name>
<organism evidence="4 5">
    <name type="scientific">Pengzhenrongella sicca</name>
    <dbReference type="NCBI Taxonomy" id="2819238"/>
    <lineage>
        <taxon>Bacteria</taxon>
        <taxon>Bacillati</taxon>
        <taxon>Actinomycetota</taxon>
        <taxon>Actinomycetes</taxon>
        <taxon>Micrococcales</taxon>
        <taxon>Pengzhenrongella</taxon>
    </lineage>
</organism>
<keyword evidence="5" id="KW-1185">Reference proteome</keyword>
<gene>
    <name evidence="4" type="ORF">J4E96_11945</name>
</gene>
<keyword evidence="1 2" id="KW-0238">DNA-binding</keyword>
<dbReference type="PANTHER" id="PTHR30055">
    <property type="entry name" value="HTH-TYPE TRANSCRIPTIONAL REGULATOR RUTR"/>
    <property type="match status" value="1"/>
</dbReference>
<dbReference type="GO" id="GO:0000976">
    <property type="term" value="F:transcription cis-regulatory region binding"/>
    <property type="evidence" value="ECO:0007669"/>
    <property type="project" value="TreeGrafter"/>
</dbReference>
<evidence type="ECO:0000313" key="4">
    <source>
        <dbReference type="EMBL" id="QTE28103.1"/>
    </source>
</evidence>
<accession>A0A8A4ZB47</accession>
<dbReference type="PRINTS" id="PR00455">
    <property type="entry name" value="HTHTETR"/>
</dbReference>
<dbReference type="AlphaFoldDB" id="A0A8A4ZB47"/>